<name>A0A6C0KSN9_9ZZZZ</name>
<sequence length="279" mass="31552">MEIDREQQLRILSEKDKSIKDRTVLLAYGRFQPFTFGHLTIMQDIVTLKNAGYNNYYIGTSSVNETEHKTVIKGQTLKNIEKSENKSKALVEHEKRKNPLTIDQKVKYIKLGMKSIGLDSRRVFVSSTPINAFKKMRGKGDILVIIGGADRIPSYIRILNESISKPSDKKYFPDFLEYVAISQVRDNSSNPLQGISATLLRTLAVENNFEEFKRKIPYIAGDEVKQKKLFNQIRKAYKTMLGGPPGTHISFTGEIEESIPSISPPSSYSISTNAKSKKL</sequence>
<protein>
    <recommendedName>
        <fullName evidence="2">Cytidyltransferase-like domain-containing protein</fullName>
    </recommendedName>
</protein>
<dbReference type="SUPFAM" id="SSF52374">
    <property type="entry name" value="Nucleotidylyl transferase"/>
    <property type="match status" value="1"/>
</dbReference>
<reference evidence="1" key="1">
    <citation type="journal article" date="2020" name="Nature">
        <title>Giant virus diversity and host interactions through global metagenomics.</title>
        <authorList>
            <person name="Schulz F."/>
            <person name="Roux S."/>
            <person name="Paez-Espino D."/>
            <person name="Jungbluth S."/>
            <person name="Walsh D.A."/>
            <person name="Denef V.J."/>
            <person name="McMahon K.D."/>
            <person name="Konstantinidis K.T."/>
            <person name="Eloe-Fadrosh E.A."/>
            <person name="Kyrpides N.C."/>
            <person name="Woyke T."/>
        </authorList>
    </citation>
    <scope>NUCLEOTIDE SEQUENCE</scope>
    <source>
        <strain evidence="1">GVMAG-S-3300013094-100</strain>
    </source>
</reference>
<proteinExistence type="predicted"/>
<dbReference type="AlphaFoldDB" id="A0A6C0KSN9"/>
<evidence type="ECO:0000313" key="1">
    <source>
        <dbReference type="EMBL" id="QHU20975.1"/>
    </source>
</evidence>
<accession>A0A6C0KSN9</accession>
<organism evidence="1">
    <name type="scientific">viral metagenome</name>
    <dbReference type="NCBI Taxonomy" id="1070528"/>
    <lineage>
        <taxon>unclassified sequences</taxon>
        <taxon>metagenomes</taxon>
        <taxon>organismal metagenomes</taxon>
    </lineage>
</organism>
<evidence type="ECO:0008006" key="2">
    <source>
        <dbReference type="Google" id="ProtNLM"/>
    </source>
</evidence>
<dbReference type="InterPro" id="IPR014729">
    <property type="entry name" value="Rossmann-like_a/b/a_fold"/>
</dbReference>
<dbReference type="Gene3D" id="3.40.50.620">
    <property type="entry name" value="HUPs"/>
    <property type="match status" value="1"/>
</dbReference>
<dbReference type="EMBL" id="MN740976">
    <property type="protein sequence ID" value="QHU20975.1"/>
    <property type="molecule type" value="Genomic_DNA"/>
</dbReference>